<reference evidence="1" key="1">
    <citation type="journal article" date="2020" name="Nature">
        <title>Giant virus diversity and host interactions through global metagenomics.</title>
        <authorList>
            <person name="Schulz F."/>
            <person name="Roux S."/>
            <person name="Paez-Espino D."/>
            <person name="Jungbluth S."/>
            <person name="Walsh D.A."/>
            <person name="Denef V.J."/>
            <person name="McMahon K.D."/>
            <person name="Konstantinidis K.T."/>
            <person name="Eloe-Fadrosh E.A."/>
            <person name="Kyrpides N.C."/>
            <person name="Woyke T."/>
        </authorList>
    </citation>
    <scope>NUCLEOTIDE SEQUENCE</scope>
    <source>
        <strain evidence="1">GVMAG-M-3300027708-51</strain>
    </source>
</reference>
<dbReference type="InterPro" id="IPR029063">
    <property type="entry name" value="SAM-dependent_MTases_sf"/>
</dbReference>
<organism evidence="1">
    <name type="scientific">viral metagenome</name>
    <dbReference type="NCBI Taxonomy" id="1070528"/>
    <lineage>
        <taxon>unclassified sequences</taxon>
        <taxon>metagenomes</taxon>
        <taxon>organismal metagenomes</taxon>
    </lineage>
</organism>
<dbReference type="AlphaFoldDB" id="A0A6C0JIJ9"/>
<protein>
    <recommendedName>
        <fullName evidence="2">Methyltransferase</fullName>
    </recommendedName>
</protein>
<evidence type="ECO:0000313" key="1">
    <source>
        <dbReference type="EMBL" id="QHU04616.1"/>
    </source>
</evidence>
<sequence>MDISAFVDDSIARADAEQVTLPAELLGLTGMTGTKTRRFYNAICSRPNTRYLEIGTWHGSSSVGALYSNEVDATFIDNWSQFGGSKDVLVSALETYKGKSTYTLIESDAWTVDHSKLGMYDVYLYDGGHTYDDQYKGISHYIQHLNDGCIVMVDDWNWTDVRKGTLDAFRDLKIEIVHTRELLTTVTHFDPSRPADAPWWNGIGVFVIGTNQHKKA</sequence>
<dbReference type="SUPFAM" id="SSF53335">
    <property type="entry name" value="S-adenosyl-L-methionine-dependent methyltransferases"/>
    <property type="match status" value="1"/>
</dbReference>
<proteinExistence type="predicted"/>
<accession>A0A6C0JIJ9</accession>
<dbReference type="Gene3D" id="3.40.50.150">
    <property type="entry name" value="Vaccinia Virus protein VP39"/>
    <property type="match status" value="1"/>
</dbReference>
<dbReference type="EMBL" id="MN740401">
    <property type="protein sequence ID" value="QHU04616.1"/>
    <property type="molecule type" value="Genomic_DNA"/>
</dbReference>
<dbReference type="Pfam" id="PF13578">
    <property type="entry name" value="Methyltransf_24"/>
    <property type="match status" value="1"/>
</dbReference>
<evidence type="ECO:0008006" key="2">
    <source>
        <dbReference type="Google" id="ProtNLM"/>
    </source>
</evidence>
<name>A0A6C0JIJ9_9ZZZZ</name>